<gene>
    <name evidence="1" type="ORF">H2198_007471</name>
</gene>
<keyword evidence="2" id="KW-1185">Reference proteome</keyword>
<evidence type="ECO:0000313" key="2">
    <source>
        <dbReference type="Proteomes" id="UP001172386"/>
    </source>
</evidence>
<protein>
    <submittedName>
        <fullName evidence="1">Uncharacterized protein</fullName>
    </submittedName>
</protein>
<reference evidence="1" key="1">
    <citation type="submission" date="2022-10" db="EMBL/GenBank/DDBJ databases">
        <title>Culturing micro-colonial fungi from biological soil crusts in the Mojave desert and describing Neophaeococcomyces mojavensis, and introducing the new genera and species Taxawa tesnikishii.</title>
        <authorList>
            <person name="Kurbessoian T."/>
            <person name="Stajich J.E."/>
        </authorList>
    </citation>
    <scope>NUCLEOTIDE SEQUENCE</scope>
    <source>
        <strain evidence="1">JES_112</strain>
    </source>
</reference>
<name>A0ACC2ZZW0_9EURO</name>
<dbReference type="Proteomes" id="UP001172386">
    <property type="component" value="Unassembled WGS sequence"/>
</dbReference>
<comment type="caution">
    <text evidence="1">The sequence shown here is derived from an EMBL/GenBank/DDBJ whole genome shotgun (WGS) entry which is preliminary data.</text>
</comment>
<accession>A0ACC2ZZW0</accession>
<sequence>MGWSLIPHYTSWRYVYEEGPQTTTKSSTTSKTTSTTTTIDYFEFFETPRPTCMNAMPELCLPLYQAIQVCHNVSSSLTSCYCDSLASNNCTGLCLDGHEPNDYLSYIIPICEELSSTSASYVSQAPRPSNSLSHWTDTWPDYQPLSAAAYAQLFPWNWNVRFDESELTQQPDVDRAKCPTPNATLLSLGVINIVVFIASLASANRHVVYALTFRKFGGDKGGKWWPASALLAVAINVVGNTINAFLVTSRAGYHHVPFGSLVLFWCTRPRLAWLVIVMVWATKVLQWDMTVYVEAAVSAIMAEVILQAIAAVYLGMTVNHARANQFYLLRHLNETPHGRDAHIMYAGALLWIVGVGLAFLFALLAFSPVIRIVEEACLAIIRFSKLVPGLLRKRIKDGPEYVLCTMQQFWDWLKQKLNSCIQSRTEADSQERNEKQVKKRKKVIFDEYVKQMGFNESIMEQLWMLLAFLIIPWLGQWIFWIGFLRMAQDLYCPPSIWSLTAVWSSTSVVAVWVGTGP</sequence>
<dbReference type="EMBL" id="JAPDRQ010000158">
    <property type="protein sequence ID" value="KAJ9653329.1"/>
    <property type="molecule type" value="Genomic_DNA"/>
</dbReference>
<evidence type="ECO:0000313" key="1">
    <source>
        <dbReference type="EMBL" id="KAJ9653329.1"/>
    </source>
</evidence>
<organism evidence="1 2">
    <name type="scientific">Neophaeococcomyces mojaviensis</name>
    <dbReference type="NCBI Taxonomy" id="3383035"/>
    <lineage>
        <taxon>Eukaryota</taxon>
        <taxon>Fungi</taxon>
        <taxon>Dikarya</taxon>
        <taxon>Ascomycota</taxon>
        <taxon>Pezizomycotina</taxon>
        <taxon>Eurotiomycetes</taxon>
        <taxon>Chaetothyriomycetidae</taxon>
        <taxon>Chaetothyriales</taxon>
        <taxon>Chaetothyriales incertae sedis</taxon>
        <taxon>Neophaeococcomyces</taxon>
    </lineage>
</organism>
<proteinExistence type="predicted"/>